<dbReference type="GO" id="GO:0016491">
    <property type="term" value="F:oxidoreductase activity"/>
    <property type="evidence" value="ECO:0007669"/>
    <property type="project" value="InterPro"/>
</dbReference>
<dbReference type="CDD" id="cd08267">
    <property type="entry name" value="MDR1"/>
    <property type="match status" value="1"/>
</dbReference>
<dbReference type="Pfam" id="PF08240">
    <property type="entry name" value="ADH_N"/>
    <property type="match status" value="1"/>
</dbReference>
<reference evidence="2 3" key="1">
    <citation type="submission" date="2020-01" db="EMBL/GenBank/DDBJ databases">
        <authorList>
            <consortium name="DOE Joint Genome Institute"/>
            <person name="Haridas S."/>
            <person name="Albert R."/>
            <person name="Binder M."/>
            <person name="Bloem J."/>
            <person name="Labutti K."/>
            <person name="Salamov A."/>
            <person name="Andreopoulos B."/>
            <person name="Baker S.E."/>
            <person name="Barry K."/>
            <person name="Bills G."/>
            <person name="Bluhm B.H."/>
            <person name="Cannon C."/>
            <person name="Castanera R."/>
            <person name="Culley D.E."/>
            <person name="Daum C."/>
            <person name="Ezra D."/>
            <person name="Gonzalez J.B."/>
            <person name="Henrissat B."/>
            <person name="Kuo A."/>
            <person name="Liang C."/>
            <person name="Lipzen A."/>
            <person name="Lutzoni F."/>
            <person name="Magnuson J."/>
            <person name="Mondo S."/>
            <person name="Nolan M."/>
            <person name="Ohm R."/>
            <person name="Pangilinan J."/>
            <person name="Park H.-J.H."/>
            <person name="Ramirez L."/>
            <person name="Alfaro M."/>
            <person name="Sun H."/>
            <person name="Tritt A."/>
            <person name="Yoshinaga Y."/>
            <person name="Zwiers L.-H.L."/>
            <person name="Turgeon B.G."/>
            <person name="Goodwin S.B."/>
            <person name="Spatafora J.W."/>
            <person name="Crous P.W."/>
            <person name="Grigoriev I.V."/>
        </authorList>
    </citation>
    <scope>NUCLEOTIDE SEQUENCE [LARGE SCALE GENOMIC DNA]</scope>
    <source>
        <strain evidence="2 3">CBS 611.86</strain>
    </source>
</reference>
<dbReference type="InterPro" id="IPR036291">
    <property type="entry name" value="NAD(P)-bd_dom_sf"/>
</dbReference>
<dbReference type="PANTHER" id="PTHR11695:SF294">
    <property type="entry name" value="RETICULON-4-INTERACTING PROTEIN 1, MITOCHONDRIAL"/>
    <property type="match status" value="1"/>
</dbReference>
<feature type="domain" description="Enoyl reductase (ER)" evidence="1">
    <location>
        <begin position="15"/>
        <end position="331"/>
    </location>
</feature>
<dbReference type="EMBL" id="JAADJZ010000014">
    <property type="protein sequence ID" value="KAF2870419.1"/>
    <property type="molecule type" value="Genomic_DNA"/>
</dbReference>
<sequence>MATMRAWQYTSAAGGLENNLFLPATGAPKPRVGDNEVLVEIFSMALNPADYKYPELGLVAKAMVPSPAIPGMDYCGKVVDVGSKVDAYKLGQLVFGAKTGAVGHGSLAQFIAVPEEMVALVPEGTSVDDAASVSGVGVTGCLAIQPYVKKGDRVFINGGSGGTGILGIQIAKALGCHVTTSCSEANMDLCRGIGADEVIDYKTRDIIKTLQEKSEAFDHVVDNVGIPANLYKVSHNFLKPTGTFVQVGVGSGMGDAAQLVGNLLQPGFLGGGKRKYKFIMASASSDHLSQLAAWMKEGKIRAVIDSVFEFDDAPKAFEKLKTGRAKGKIVVHVKKEQD</sequence>
<dbReference type="Gene3D" id="3.90.180.10">
    <property type="entry name" value="Medium-chain alcohol dehydrogenases, catalytic domain"/>
    <property type="match status" value="1"/>
</dbReference>
<organism evidence="2 3">
    <name type="scientific">Massariosphaeria phaeospora</name>
    <dbReference type="NCBI Taxonomy" id="100035"/>
    <lineage>
        <taxon>Eukaryota</taxon>
        <taxon>Fungi</taxon>
        <taxon>Dikarya</taxon>
        <taxon>Ascomycota</taxon>
        <taxon>Pezizomycotina</taxon>
        <taxon>Dothideomycetes</taxon>
        <taxon>Pleosporomycetidae</taxon>
        <taxon>Pleosporales</taxon>
        <taxon>Pleosporales incertae sedis</taxon>
        <taxon>Massariosphaeria</taxon>
    </lineage>
</organism>
<comment type="caution">
    <text evidence="2">The sequence shown here is derived from an EMBL/GenBank/DDBJ whole genome shotgun (WGS) entry which is preliminary data.</text>
</comment>
<keyword evidence="3" id="KW-1185">Reference proteome</keyword>
<evidence type="ECO:0000313" key="2">
    <source>
        <dbReference type="EMBL" id="KAF2870419.1"/>
    </source>
</evidence>
<dbReference type="InterPro" id="IPR011032">
    <property type="entry name" value="GroES-like_sf"/>
</dbReference>
<dbReference type="GO" id="GO:0005739">
    <property type="term" value="C:mitochondrion"/>
    <property type="evidence" value="ECO:0007669"/>
    <property type="project" value="TreeGrafter"/>
</dbReference>
<dbReference type="SMART" id="SM00829">
    <property type="entry name" value="PKS_ER"/>
    <property type="match status" value="1"/>
</dbReference>
<dbReference type="Gene3D" id="3.40.50.720">
    <property type="entry name" value="NAD(P)-binding Rossmann-like Domain"/>
    <property type="match status" value="1"/>
</dbReference>
<evidence type="ECO:0000259" key="1">
    <source>
        <dbReference type="SMART" id="SM00829"/>
    </source>
</evidence>
<gene>
    <name evidence="2" type="ORF">BDV95DRAFT_595924</name>
</gene>
<dbReference type="AlphaFoldDB" id="A0A7C8M711"/>
<dbReference type="SUPFAM" id="SSF51735">
    <property type="entry name" value="NAD(P)-binding Rossmann-fold domains"/>
    <property type="match status" value="1"/>
</dbReference>
<dbReference type="InterPro" id="IPR013154">
    <property type="entry name" value="ADH-like_N"/>
</dbReference>
<dbReference type="PANTHER" id="PTHR11695">
    <property type="entry name" value="ALCOHOL DEHYDROGENASE RELATED"/>
    <property type="match status" value="1"/>
</dbReference>
<evidence type="ECO:0000313" key="3">
    <source>
        <dbReference type="Proteomes" id="UP000481861"/>
    </source>
</evidence>
<protein>
    <recommendedName>
        <fullName evidence="1">Enoyl reductase (ER) domain-containing protein</fullName>
    </recommendedName>
</protein>
<dbReference type="OrthoDB" id="201656at2759"/>
<proteinExistence type="predicted"/>
<name>A0A7C8M711_9PLEO</name>
<dbReference type="Proteomes" id="UP000481861">
    <property type="component" value="Unassembled WGS sequence"/>
</dbReference>
<accession>A0A7C8M711</accession>
<dbReference type="SUPFAM" id="SSF50129">
    <property type="entry name" value="GroES-like"/>
    <property type="match status" value="1"/>
</dbReference>
<dbReference type="InterPro" id="IPR050700">
    <property type="entry name" value="YIM1/Zinc_Alcohol_DH_Fams"/>
</dbReference>
<dbReference type="InterPro" id="IPR020843">
    <property type="entry name" value="ER"/>
</dbReference>
<dbReference type="Pfam" id="PF13602">
    <property type="entry name" value="ADH_zinc_N_2"/>
    <property type="match status" value="1"/>
</dbReference>